<gene>
    <name evidence="2" type="ORF">IPU22_04945</name>
</gene>
<dbReference type="Proteomes" id="UP000675994">
    <property type="component" value="Chromosome"/>
</dbReference>
<evidence type="ECO:0000313" key="2">
    <source>
        <dbReference type="EMBL" id="QUM70269.1"/>
    </source>
</evidence>
<evidence type="ECO:0000259" key="1">
    <source>
        <dbReference type="Pfam" id="PF13274"/>
    </source>
</evidence>
<dbReference type="Pfam" id="PF13274">
    <property type="entry name" value="SocA_Panacea"/>
    <property type="match status" value="1"/>
</dbReference>
<feature type="domain" description="Antitoxin SocA-like Panacea" evidence="1">
    <location>
        <begin position="35"/>
        <end position="120"/>
    </location>
</feature>
<dbReference type="AlphaFoldDB" id="A0AAQ0D8A1"/>
<organism evidence="2 3">
    <name type="scientific">Staphylococcus delphini</name>
    <dbReference type="NCBI Taxonomy" id="53344"/>
    <lineage>
        <taxon>Bacteria</taxon>
        <taxon>Bacillati</taxon>
        <taxon>Bacillota</taxon>
        <taxon>Bacilli</taxon>
        <taxon>Bacillales</taxon>
        <taxon>Staphylococcaceae</taxon>
        <taxon>Staphylococcus</taxon>
        <taxon>Staphylococcus intermedius group</taxon>
    </lineage>
</organism>
<evidence type="ECO:0000313" key="3">
    <source>
        <dbReference type="Proteomes" id="UP000675994"/>
    </source>
</evidence>
<reference evidence="2" key="1">
    <citation type="journal article" date="2021" name="Front. Microbiol.">
        <title>Presence and Characterization of a Novel cfr-Carrying Tn558 Transposon Derivative in Staphylococcus delphini Isolated From Retail Food.</title>
        <authorList>
            <person name="Zhang F."/>
            <person name="Wu S."/>
            <person name="Huang J."/>
            <person name="Yang R."/>
            <person name="Zhang J."/>
            <person name="Lei T."/>
            <person name="Dai J."/>
            <person name="Ding Y."/>
            <person name="Xue L."/>
            <person name="Wang J."/>
            <person name="Chen M."/>
            <person name="Wu Q."/>
        </authorList>
    </citation>
    <scope>NUCLEOTIDE SEQUENCE</scope>
    <source>
        <strain evidence="2">2794-1</strain>
    </source>
</reference>
<name>A0AAQ0D8A1_9STAP</name>
<accession>A0AAQ0D8A1</accession>
<sequence>MEHQPNTTHNIVQNLIFKYQEITGNSLVGDEMKVHKLMYYVQKTSLALTGKPIIDEQFEGWVHGPVLPSLRDLFDFFIEDNNSRNLISDTEEYIIENTIYQYGKYATWALRDKSHEEISWIKSREGLNSNERGYQTLSLEDIKQDASKVRLYDYRYDMYLDEFEDIDEGEFVSAF</sequence>
<protein>
    <submittedName>
        <fullName evidence="2">DUF4065 domain-containing protein</fullName>
    </submittedName>
</protein>
<dbReference type="RefSeq" id="WP_096665957.1">
    <property type="nucleotide sequence ID" value="NZ_CP063367.1"/>
</dbReference>
<dbReference type="InterPro" id="IPR025272">
    <property type="entry name" value="SocA_Panacea"/>
</dbReference>
<dbReference type="EMBL" id="CP063367">
    <property type="protein sequence ID" value="QUM70269.1"/>
    <property type="molecule type" value="Genomic_DNA"/>
</dbReference>
<proteinExistence type="predicted"/>